<dbReference type="InterPro" id="IPR017927">
    <property type="entry name" value="FAD-bd_FR_type"/>
</dbReference>
<dbReference type="Gene3D" id="3.40.50.80">
    <property type="entry name" value="Nucleotide-binding domain of ferredoxin-NADP reductase (FNR) module"/>
    <property type="match status" value="1"/>
</dbReference>
<name>A0A6L6YGJ7_9BURK</name>
<dbReference type="RefSeq" id="WP_160335110.1">
    <property type="nucleotide sequence ID" value="NZ_CALPCR010000018.1"/>
</dbReference>
<evidence type="ECO:0000256" key="2">
    <source>
        <dbReference type="ARBA" id="ARBA00013223"/>
    </source>
</evidence>
<feature type="domain" description="FAD-binding FR-type" evidence="5">
    <location>
        <begin position="3"/>
        <end position="104"/>
    </location>
</feature>
<dbReference type="GO" id="GO:0004324">
    <property type="term" value="F:ferredoxin-NADP+ reductase activity"/>
    <property type="evidence" value="ECO:0007669"/>
    <property type="project" value="UniProtKB-EC"/>
</dbReference>
<dbReference type="PANTHER" id="PTHR47878:SF2">
    <property type="entry name" value="OXIDOREDUCTASE FAD_NAD(P)-BINDING DOMAIN PROTEIN"/>
    <property type="match status" value="1"/>
</dbReference>
<dbReference type="InterPro" id="IPR008333">
    <property type="entry name" value="Cbr1-like_FAD-bd_dom"/>
</dbReference>
<dbReference type="GO" id="GO:0042167">
    <property type="term" value="P:heme catabolic process"/>
    <property type="evidence" value="ECO:0007669"/>
    <property type="project" value="TreeGrafter"/>
</dbReference>
<dbReference type="EMBL" id="WSRP01000014">
    <property type="protein sequence ID" value="MVX56677.1"/>
    <property type="molecule type" value="Genomic_DNA"/>
</dbReference>
<dbReference type="InterPro" id="IPR017938">
    <property type="entry name" value="Riboflavin_synthase-like_b-brl"/>
</dbReference>
<evidence type="ECO:0000259" key="5">
    <source>
        <dbReference type="PROSITE" id="PS51384"/>
    </source>
</evidence>
<dbReference type="InterPro" id="IPR001433">
    <property type="entry name" value="OxRdtase_FAD/NAD-bd"/>
</dbReference>
<keyword evidence="7" id="KW-1185">Reference proteome</keyword>
<dbReference type="Pfam" id="PF00175">
    <property type="entry name" value="NAD_binding_1"/>
    <property type="match status" value="1"/>
</dbReference>
<dbReference type="AlphaFoldDB" id="A0A6L6YGJ7"/>
<dbReference type="GO" id="GO:0000166">
    <property type="term" value="F:nucleotide binding"/>
    <property type="evidence" value="ECO:0007669"/>
    <property type="project" value="UniProtKB-KW"/>
</dbReference>
<dbReference type="Proteomes" id="UP000472580">
    <property type="component" value="Unassembled WGS sequence"/>
</dbReference>
<evidence type="ECO:0000313" key="6">
    <source>
        <dbReference type="EMBL" id="MVX56677.1"/>
    </source>
</evidence>
<dbReference type="SUPFAM" id="SSF52343">
    <property type="entry name" value="Ferredoxin reductase-like, C-terminal NADP-linked domain"/>
    <property type="match status" value="1"/>
</dbReference>
<gene>
    <name evidence="6" type="ORF">E5987_05575</name>
</gene>
<dbReference type="Pfam" id="PF00970">
    <property type="entry name" value="FAD_binding_6"/>
    <property type="match status" value="1"/>
</dbReference>
<dbReference type="Gene3D" id="2.40.30.10">
    <property type="entry name" value="Translation factors"/>
    <property type="match status" value="1"/>
</dbReference>
<dbReference type="GO" id="GO:0034599">
    <property type="term" value="P:cellular response to oxidative stress"/>
    <property type="evidence" value="ECO:0007669"/>
    <property type="project" value="TreeGrafter"/>
</dbReference>
<organism evidence="6 7">
    <name type="scientific">Parasutterella muris</name>
    <dbReference type="NCBI Taxonomy" id="2565572"/>
    <lineage>
        <taxon>Bacteria</taxon>
        <taxon>Pseudomonadati</taxon>
        <taxon>Pseudomonadota</taxon>
        <taxon>Betaproteobacteria</taxon>
        <taxon>Burkholderiales</taxon>
        <taxon>Sutterellaceae</taxon>
        <taxon>Parasutterella</taxon>
    </lineage>
</organism>
<dbReference type="InterPro" id="IPR051930">
    <property type="entry name" value="FNR_type-1"/>
</dbReference>
<evidence type="ECO:0000256" key="1">
    <source>
        <dbReference type="ARBA" id="ARBA00008312"/>
    </source>
</evidence>
<evidence type="ECO:0000256" key="3">
    <source>
        <dbReference type="ARBA" id="ARBA00022741"/>
    </source>
</evidence>
<dbReference type="InterPro" id="IPR033892">
    <property type="entry name" value="FNR_bac"/>
</dbReference>
<dbReference type="SUPFAM" id="SSF63380">
    <property type="entry name" value="Riboflavin synthase domain-like"/>
    <property type="match status" value="1"/>
</dbReference>
<dbReference type="PANTHER" id="PTHR47878">
    <property type="entry name" value="OXIDOREDUCTASE FAD/NAD(P)-BINDING DOMAIN PROTEIN"/>
    <property type="match status" value="1"/>
</dbReference>
<comment type="catalytic activity">
    <reaction evidence="4">
        <text>2 reduced [2Fe-2S]-[ferredoxin] + NADP(+) + H(+) = 2 oxidized [2Fe-2S]-[ferredoxin] + NADPH</text>
        <dbReference type="Rhea" id="RHEA:20125"/>
        <dbReference type="Rhea" id="RHEA-COMP:10000"/>
        <dbReference type="Rhea" id="RHEA-COMP:10001"/>
        <dbReference type="ChEBI" id="CHEBI:15378"/>
        <dbReference type="ChEBI" id="CHEBI:33737"/>
        <dbReference type="ChEBI" id="CHEBI:33738"/>
        <dbReference type="ChEBI" id="CHEBI:57783"/>
        <dbReference type="ChEBI" id="CHEBI:58349"/>
        <dbReference type="EC" id="1.18.1.2"/>
    </reaction>
</comment>
<dbReference type="OrthoDB" id="9784483at2"/>
<protein>
    <recommendedName>
        <fullName evidence="2">ferredoxin--NADP(+) reductase</fullName>
        <ecNumber evidence="2">1.18.1.2</ecNumber>
    </recommendedName>
</protein>
<reference evidence="6 7" key="1">
    <citation type="submission" date="2019-12" db="EMBL/GenBank/DDBJ databases">
        <title>Microbes associate with the intestines of laboratory mice.</title>
        <authorList>
            <person name="Navarre W."/>
            <person name="Wong E."/>
        </authorList>
    </citation>
    <scope>NUCLEOTIDE SEQUENCE [LARGE SCALE GENOMIC DNA]</scope>
    <source>
        <strain evidence="6 7">NM82_D38</strain>
    </source>
</reference>
<comment type="caution">
    <text evidence="6">The sequence shown here is derived from an EMBL/GenBank/DDBJ whole genome shotgun (WGS) entry which is preliminary data.</text>
</comment>
<sequence length="257" mass="28938">MSAERIQIRLLERREWRKGLVSLRFEKPRDFTFKPGQFVRLGITTADGQYSARAYSMVSLPEDNFLEFFIVEVQGGTVSPLLVSLKAGSSVWLEPDLFGSMLPERLPAGESLWCLSSGTGLAPFLSILREESTWLKWRKTVLVHSVRCSEDLAYTQLIEKIRTDSSLAGANERELIYIPIVTREATQFLSQRIPKLIVGGELEDAAALKLDPQNARVLLCGNPDMIKETRAILKDKGFKAPRRTEPGSLLAENLWND</sequence>
<proteinExistence type="inferred from homology"/>
<dbReference type="InterPro" id="IPR039261">
    <property type="entry name" value="FNR_nucleotide-bd"/>
</dbReference>
<keyword evidence="3" id="KW-0547">Nucleotide-binding</keyword>
<dbReference type="CDD" id="cd06195">
    <property type="entry name" value="FNR1"/>
    <property type="match status" value="1"/>
</dbReference>
<dbReference type="PRINTS" id="PR00410">
    <property type="entry name" value="PHEHYDRXLASE"/>
</dbReference>
<evidence type="ECO:0000313" key="7">
    <source>
        <dbReference type="Proteomes" id="UP000472580"/>
    </source>
</evidence>
<comment type="similarity">
    <text evidence="1">Belongs to the ferredoxin--NADP reductase type 1 family.</text>
</comment>
<accession>A0A6L6YGJ7</accession>
<evidence type="ECO:0000256" key="4">
    <source>
        <dbReference type="ARBA" id="ARBA00047776"/>
    </source>
</evidence>
<dbReference type="EC" id="1.18.1.2" evidence="2"/>
<dbReference type="PROSITE" id="PS51384">
    <property type="entry name" value="FAD_FR"/>
    <property type="match status" value="1"/>
</dbReference>